<keyword evidence="2" id="KW-0503">Monooxygenase</keyword>
<proteinExistence type="predicted"/>
<dbReference type="PRINTS" id="PR00420">
    <property type="entry name" value="RNGMNOXGNASE"/>
</dbReference>
<dbReference type="PANTHER" id="PTHR46865:SF2">
    <property type="entry name" value="MONOOXYGENASE"/>
    <property type="match status" value="1"/>
</dbReference>
<accession>A0ABP5EZT4</accession>
<dbReference type="InterPro" id="IPR036188">
    <property type="entry name" value="FAD/NAD-bd_sf"/>
</dbReference>
<organism evidence="2 3">
    <name type="scientific">Nocardiopsis rhodophaea</name>
    <dbReference type="NCBI Taxonomy" id="280238"/>
    <lineage>
        <taxon>Bacteria</taxon>
        <taxon>Bacillati</taxon>
        <taxon>Actinomycetota</taxon>
        <taxon>Actinomycetes</taxon>
        <taxon>Streptosporangiales</taxon>
        <taxon>Nocardiopsidaceae</taxon>
        <taxon>Nocardiopsis</taxon>
    </lineage>
</organism>
<protein>
    <submittedName>
        <fullName evidence="2">FAD-dependent monooxygenase</fullName>
    </submittedName>
</protein>
<comment type="caution">
    <text evidence="2">The sequence shown here is derived from an EMBL/GenBank/DDBJ whole genome shotgun (WGS) entry which is preliminary data.</text>
</comment>
<dbReference type="SUPFAM" id="SSF51905">
    <property type="entry name" value="FAD/NAD(P)-binding domain"/>
    <property type="match status" value="1"/>
</dbReference>
<dbReference type="InterPro" id="IPR051704">
    <property type="entry name" value="FAD_aromatic-hydroxylase"/>
</dbReference>
<dbReference type="Gene3D" id="3.50.50.60">
    <property type="entry name" value="FAD/NAD(P)-binding domain"/>
    <property type="match status" value="1"/>
</dbReference>
<evidence type="ECO:0000313" key="2">
    <source>
        <dbReference type="EMBL" id="GAA2010734.1"/>
    </source>
</evidence>
<keyword evidence="2" id="KW-0560">Oxidoreductase</keyword>
<evidence type="ECO:0000313" key="3">
    <source>
        <dbReference type="Proteomes" id="UP001501585"/>
    </source>
</evidence>
<sequence length="427" mass="46921">MTTTDRSVLISGASIAGPALAYWLRAHGFTPTVLERAPRLRHGGYAIDVRGTAVDVVERMGLLPAARRAYTQMRTFSTVKRDGRPGIEVSLALFGQDESTPDVELMRGHLSQLLYQATRDDVEYVFGDSITEMTETAEGVRVSFENGAPRTFGLVVGADGLHSNVRRLAFGPEERFRRYLGRYISIFSVPNHLGLDREVRLFNTPNRLTAVYSSAPHTGRIEPPLPGEETDPGANPEAKAIVAFATRREVPFDHRDTAAQKRIIAAVFAREGWEAPRILREMWNADDFYFDTVSQIHMDRWSHGRVTLVGDAAHCPSPMSGQGTSLALVGAYTLAGELAAATGDHTTAFARYESRMRGFAEQNQAIASSGLGIITPTTRTGIWLRDEGLRLASRMPGLARRADPVQKAANAIDLPDYSSPRRLREGA</sequence>
<name>A0ABP5EZT4_9ACTN</name>
<dbReference type="Gene3D" id="3.30.9.10">
    <property type="entry name" value="D-Amino Acid Oxidase, subunit A, domain 2"/>
    <property type="match status" value="1"/>
</dbReference>
<dbReference type="GO" id="GO:0004497">
    <property type="term" value="F:monooxygenase activity"/>
    <property type="evidence" value="ECO:0007669"/>
    <property type="project" value="UniProtKB-KW"/>
</dbReference>
<reference evidence="3" key="1">
    <citation type="journal article" date="2019" name="Int. J. Syst. Evol. Microbiol.">
        <title>The Global Catalogue of Microorganisms (GCM) 10K type strain sequencing project: providing services to taxonomists for standard genome sequencing and annotation.</title>
        <authorList>
            <consortium name="The Broad Institute Genomics Platform"/>
            <consortium name="The Broad Institute Genome Sequencing Center for Infectious Disease"/>
            <person name="Wu L."/>
            <person name="Ma J."/>
        </authorList>
    </citation>
    <scope>NUCLEOTIDE SEQUENCE [LARGE SCALE GENOMIC DNA]</scope>
    <source>
        <strain evidence="3">JCM 15313</strain>
    </source>
</reference>
<dbReference type="EMBL" id="BAAAPC010000022">
    <property type="protein sequence ID" value="GAA2010734.1"/>
    <property type="molecule type" value="Genomic_DNA"/>
</dbReference>
<dbReference type="Pfam" id="PF01494">
    <property type="entry name" value="FAD_binding_3"/>
    <property type="match status" value="1"/>
</dbReference>
<dbReference type="PANTHER" id="PTHR46865">
    <property type="entry name" value="OXIDOREDUCTASE-RELATED"/>
    <property type="match status" value="1"/>
</dbReference>
<dbReference type="RefSeq" id="WP_344164859.1">
    <property type="nucleotide sequence ID" value="NZ_BAAAPC010000022.1"/>
</dbReference>
<keyword evidence="3" id="KW-1185">Reference proteome</keyword>
<gene>
    <name evidence="2" type="ORF">GCM10009799_43640</name>
</gene>
<dbReference type="InterPro" id="IPR002938">
    <property type="entry name" value="FAD-bd"/>
</dbReference>
<evidence type="ECO:0000259" key="1">
    <source>
        <dbReference type="Pfam" id="PF01494"/>
    </source>
</evidence>
<feature type="domain" description="FAD-binding" evidence="1">
    <location>
        <begin position="7"/>
        <end position="362"/>
    </location>
</feature>
<dbReference type="Proteomes" id="UP001501585">
    <property type="component" value="Unassembled WGS sequence"/>
</dbReference>